<dbReference type="SMART" id="SM00342">
    <property type="entry name" value="HTH_ARAC"/>
    <property type="match status" value="1"/>
</dbReference>
<dbReference type="Proteomes" id="UP000292307">
    <property type="component" value="Chromosome"/>
</dbReference>
<dbReference type="PANTHER" id="PTHR43280">
    <property type="entry name" value="ARAC-FAMILY TRANSCRIPTIONAL REGULATOR"/>
    <property type="match status" value="1"/>
</dbReference>
<name>A0A411WW10_9BURK</name>
<dbReference type="SUPFAM" id="SSF46689">
    <property type="entry name" value="Homeodomain-like"/>
    <property type="match status" value="1"/>
</dbReference>
<keyword evidence="1" id="KW-0805">Transcription regulation</keyword>
<dbReference type="PRINTS" id="PR00032">
    <property type="entry name" value="HTHARAC"/>
</dbReference>
<gene>
    <name evidence="8" type="ORF">EYF70_07910</name>
    <name evidence="7" type="ORF">GCM10007387_10680</name>
</gene>
<evidence type="ECO:0000256" key="5">
    <source>
        <dbReference type="SAM" id="Phobius"/>
    </source>
</evidence>
<reference evidence="7" key="3">
    <citation type="submission" date="2022-12" db="EMBL/GenBank/DDBJ databases">
        <authorList>
            <person name="Sun Q."/>
            <person name="Kim S."/>
        </authorList>
    </citation>
    <scope>NUCLEOTIDE SEQUENCE</scope>
    <source>
        <strain evidence="7">KCTC 12343</strain>
    </source>
</reference>
<dbReference type="InterPro" id="IPR009057">
    <property type="entry name" value="Homeodomain-like_sf"/>
</dbReference>
<dbReference type="EMBL" id="CP036401">
    <property type="protein sequence ID" value="QBI00782.1"/>
    <property type="molecule type" value="Genomic_DNA"/>
</dbReference>
<keyword evidence="5" id="KW-0472">Membrane</keyword>
<dbReference type="InterPro" id="IPR018062">
    <property type="entry name" value="HTH_AraC-typ_CS"/>
</dbReference>
<evidence type="ECO:0000313" key="7">
    <source>
        <dbReference type="EMBL" id="GGY30784.1"/>
    </source>
</evidence>
<keyword evidence="2" id="KW-0238">DNA-binding</keyword>
<evidence type="ECO:0000256" key="4">
    <source>
        <dbReference type="SAM" id="MobiDB-lite"/>
    </source>
</evidence>
<dbReference type="RefSeq" id="WP_131144911.1">
    <property type="nucleotide sequence ID" value="NZ_BMWV01000002.1"/>
</dbReference>
<feature type="region of interest" description="Disordered" evidence="4">
    <location>
        <begin position="382"/>
        <end position="405"/>
    </location>
</feature>
<evidence type="ECO:0000259" key="6">
    <source>
        <dbReference type="PROSITE" id="PS01124"/>
    </source>
</evidence>
<dbReference type="Proteomes" id="UP000628442">
    <property type="component" value="Unassembled WGS sequence"/>
</dbReference>
<evidence type="ECO:0000256" key="2">
    <source>
        <dbReference type="ARBA" id="ARBA00023125"/>
    </source>
</evidence>
<keyword evidence="9" id="KW-1185">Reference proteome</keyword>
<dbReference type="GO" id="GO:0003700">
    <property type="term" value="F:DNA-binding transcription factor activity"/>
    <property type="evidence" value="ECO:0007669"/>
    <property type="project" value="InterPro"/>
</dbReference>
<feature type="transmembrane region" description="Helical" evidence="5">
    <location>
        <begin position="221"/>
        <end position="243"/>
    </location>
</feature>
<sequence length="405" mass="45094">MQQFYKKALLALIFLVVADALCAAFLVHRSHLTLSLLPADRDGVRWHYVDYSDVAEGGTSTVRIHDPGRERLRFDFRLTDKARYPFASAELSLDDGKGRPAFADWSKYGTVTFVARCAPANSMMLAVATFDETISRRGEPQTYRSPGTFFSCNEQGMPVAIDLTRLVIPEWWLFSMNLDPSNLGYTLDKVSKIVFGTSPRSPRGVDSQAEISEVTLHGRDYRYIAVLAVLLVAGWAAFGVWFFRAHTRALTASLDSRMKKDLPLVAYRQLTLEPYKDKEKASVLRFISTNYTDTALDLERVVAGTGANRNKVNEVLKAELGMTFTAYLNKLRLTEAARLLADKSAATIAEIAYSVGYGNVSYFNKLFKEEYGCTPKAFRSHASQHPIDAGHPPARQPAPPADAPQ</sequence>
<dbReference type="PROSITE" id="PS00041">
    <property type="entry name" value="HTH_ARAC_FAMILY_1"/>
    <property type="match status" value="1"/>
</dbReference>
<dbReference type="AlphaFoldDB" id="A0A411WW10"/>
<keyword evidence="3" id="KW-0804">Transcription</keyword>
<dbReference type="Gene3D" id="1.10.10.60">
    <property type="entry name" value="Homeodomain-like"/>
    <property type="match status" value="2"/>
</dbReference>
<accession>A0A411WW10</accession>
<dbReference type="GO" id="GO:0043565">
    <property type="term" value="F:sequence-specific DNA binding"/>
    <property type="evidence" value="ECO:0007669"/>
    <property type="project" value="InterPro"/>
</dbReference>
<feature type="compositionally biased region" description="Pro residues" evidence="4">
    <location>
        <begin position="394"/>
        <end position="405"/>
    </location>
</feature>
<keyword evidence="5" id="KW-1133">Transmembrane helix</keyword>
<reference evidence="8 9" key="2">
    <citation type="submission" date="2019-02" db="EMBL/GenBank/DDBJ databases">
        <title>Draft Genome Sequences of Six Type Strains of the Genus Massilia.</title>
        <authorList>
            <person name="Miess H."/>
            <person name="Frediansyhah A."/>
            <person name="Gross H."/>
        </authorList>
    </citation>
    <scope>NUCLEOTIDE SEQUENCE [LARGE SCALE GENOMIC DNA]</scope>
    <source>
        <strain evidence="8 9">DSM 17472</strain>
    </source>
</reference>
<feature type="domain" description="HTH araC/xylS-type" evidence="6">
    <location>
        <begin position="281"/>
        <end position="381"/>
    </location>
</feature>
<dbReference type="InterPro" id="IPR020449">
    <property type="entry name" value="Tscrpt_reg_AraC-type_HTH"/>
</dbReference>
<dbReference type="PANTHER" id="PTHR43280:SF27">
    <property type="entry name" value="TRANSCRIPTIONAL REGULATOR MTLR"/>
    <property type="match status" value="1"/>
</dbReference>
<dbReference type="Pfam" id="PF12833">
    <property type="entry name" value="HTH_18"/>
    <property type="match status" value="1"/>
</dbReference>
<evidence type="ECO:0000313" key="9">
    <source>
        <dbReference type="Proteomes" id="UP000292307"/>
    </source>
</evidence>
<dbReference type="OrthoDB" id="8737325at2"/>
<dbReference type="EMBL" id="BMWV01000002">
    <property type="protein sequence ID" value="GGY30784.1"/>
    <property type="molecule type" value="Genomic_DNA"/>
</dbReference>
<keyword evidence="5" id="KW-0812">Transmembrane</keyword>
<dbReference type="InterPro" id="IPR018060">
    <property type="entry name" value="HTH_AraC"/>
</dbReference>
<evidence type="ECO:0000313" key="8">
    <source>
        <dbReference type="EMBL" id="QBI00782.1"/>
    </source>
</evidence>
<proteinExistence type="predicted"/>
<dbReference type="PROSITE" id="PS01124">
    <property type="entry name" value="HTH_ARAC_FAMILY_2"/>
    <property type="match status" value="1"/>
</dbReference>
<organism evidence="7 10">
    <name type="scientific">Pseudoduganella albidiflava</name>
    <dbReference type="NCBI Taxonomy" id="321983"/>
    <lineage>
        <taxon>Bacteria</taxon>
        <taxon>Pseudomonadati</taxon>
        <taxon>Pseudomonadota</taxon>
        <taxon>Betaproteobacteria</taxon>
        <taxon>Burkholderiales</taxon>
        <taxon>Oxalobacteraceae</taxon>
        <taxon>Telluria group</taxon>
        <taxon>Pseudoduganella</taxon>
    </lineage>
</organism>
<protein>
    <submittedName>
        <fullName evidence="8">AraC family transcriptional regulator</fullName>
    </submittedName>
</protein>
<evidence type="ECO:0000256" key="1">
    <source>
        <dbReference type="ARBA" id="ARBA00023015"/>
    </source>
</evidence>
<evidence type="ECO:0000256" key="3">
    <source>
        <dbReference type="ARBA" id="ARBA00023163"/>
    </source>
</evidence>
<reference evidence="7" key="1">
    <citation type="journal article" date="2014" name="Int. J. Syst. Evol. Microbiol.">
        <title>Complete genome sequence of Corynebacterium casei LMG S-19264T (=DSM 44701T), isolated from a smear-ripened cheese.</title>
        <authorList>
            <consortium name="US DOE Joint Genome Institute (JGI-PGF)"/>
            <person name="Walter F."/>
            <person name="Albersmeier A."/>
            <person name="Kalinowski J."/>
            <person name="Ruckert C."/>
        </authorList>
    </citation>
    <scope>NUCLEOTIDE SEQUENCE</scope>
    <source>
        <strain evidence="7">KCTC 12343</strain>
    </source>
</reference>
<evidence type="ECO:0000313" key="10">
    <source>
        <dbReference type="Proteomes" id="UP000628442"/>
    </source>
</evidence>